<dbReference type="InterPro" id="IPR014284">
    <property type="entry name" value="RNA_pol_sigma-70_dom"/>
</dbReference>
<organism evidence="8 9">
    <name type="scientific">Pararhodobacter zhoushanensis</name>
    <dbReference type="NCBI Taxonomy" id="2479545"/>
    <lineage>
        <taxon>Bacteria</taxon>
        <taxon>Pseudomonadati</taxon>
        <taxon>Pseudomonadota</taxon>
        <taxon>Alphaproteobacteria</taxon>
        <taxon>Rhodobacterales</taxon>
        <taxon>Paracoccaceae</taxon>
        <taxon>Pararhodobacter</taxon>
    </lineage>
</organism>
<evidence type="ECO:0000256" key="1">
    <source>
        <dbReference type="ARBA" id="ARBA00010641"/>
    </source>
</evidence>
<evidence type="ECO:0000313" key="8">
    <source>
        <dbReference type="EMBL" id="MCW1932165.1"/>
    </source>
</evidence>
<keyword evidence="9" id="KW-1185">Reference proteome</keyword>
<keyword evidence="4" id="KW-0238">DNA-binding</keyword>
<evidence type="ECO:0000256" key="3">
    <source>
        <dbReference type="ARBA" id="ARBA00023082"/>
    </source>
</evidence>
<dbReference type="SUPFAM" id="SSF88946">
    <property type="entry name" value="Sigma2 domain of RNA polymerase sigma factors"/>
    <property type="match status" value="1"/>
</dbReference>
<evidence type="ECO:0000256" key="5">
    <source>
        <dbReference type="ARBA" id="ARBA00023163"/>
    </source>
</evidence>
<proteinExistence type="inferred from homology"/>
<keyword evidence="5" id="KW-0804">Transcription</keyword>
<dbReference type="Proteomes" id="UP001208938">
    <property type="component" value="Unassembled WGS sequence"/>
</dbReference>
<keyword evidence="2" id="KW-0805">Transcription regulation</keyword>
<dbReference type="InterPro" id="IPR007627">
    <property type="entry name" value="RNA_pol_sigma70_r2"/>
</dbReference>
<dbReference type="PANTHER" id="PTHR43133">
    <property type="entry name" value="RNA POLYMERASE ECF-TYPE SIGMA FACTO"/>
    <property type="match status" value="1"/>
</dbReference>
<gene>
    <name evidence="8" type="ORF">OKW52_07795</name>
</gene>
<dbReference type="RefSeq" id="WP_264417213.1">
    <property type="nucleotide sequence ID" value="NZ_JAPDFL010000001.1"/>
</dbReference>
<dbReference type="PANTHER" id="PTHR43133:SF58">
    <property type="entry name" value="ECF RNA POLYMERASE SIGMA FACTOR SIGD"/>
    <property type="match status" value="1"/>
</dbReference>
<protein>
    <submittedName>
        <fullName evidence="8">Sigma-70 family RNA polymerase sigma factor</fullName>
    </submittedName>
</protein>
<evidence type="ECO:0000259" key="6">
    <source>
        <dbReference type="Pfam" id="PF04542"/>
    </source>
</evidence>
<evidence type="ECO:0000313" key="9">
    <source>
        <dbReference type="Proteomes" id="UP001208938"/>
    </source>
</evidence>
<dbReference type="InterPro" id="IPR013324">
    <property type="entry name" value="RNA_pol_sigma_r3/r4-like"/>
</dbReference>
<dbReference type="NCBIfam" id="TIGR02937">
    <property type="entry name" value="sigma70-ECF"/>
    <property type="match status" value="1"/>
</dbReference>
<comment type="similarity">
    <text evidence="1">Belongs to the sigma-70 factor family. ECF subfamily.</text>
</comment>
<dbReference type="InterPro" id="IPR013325">
    <property type="entry name" value="RNA_pol_sigma_r2"/>
</dbReference>
<dbReference type="InterPro" id="IPR039425">
    <property type="entry name" value="RNA_pol_sigma-70-like"/>
</dbReference>
<evidence type="ECO:0000256" key="2">
    <source>
        <dbReference type="ARBA" id="ARBA00023015"/>
    </source>
</evidence>
<dbReference type="NCBIfam" id="NF009165">
    <property type="entry name" value="PRK12512.1"/>
    <property type="match status" value="1"/>
</dbReference>
<feature type="domain" description="RNA polymerase sigma factor 70 region 4 type 2" evidence="7">
    <location>
        <begin position="122"/>
        <end position="172"/>
    </location>
</feature>
<dbReference type="EMBL" id="JAPDFL010000001">
    <property type="protein sequence ID" value="MCW1932165.1"/>
    <property type="molecule type" value="Genomic_DNA"/>
</dbReference>
<dbReference type="Pfam" id="PF08281">
    <property type="entry name" value="Sigma70_r4_2"/>
    <property type="match status" value="1"/>
</dbReference>
<dbReference type="SUPFAM" id="SSF88659">
    <property type="entry name" value="Sigma3 and sigma4 domains of RNA polymerase sigma factors"/>
    <property type="match status" value="1"/>
</dbReference>
<evidence type="ECO:0000259" key="7">
    <source>
        <dbReference type="Pfam" id="PF08281"/>
    </source>
</evidence>
<dbReference type="InterPro" id="IPR036388">
    <property type="entry name" value="WH-like_DNA-bd_sf"/>
</dbReference>
<name>A0ABT3GX78_9RHOB</name>
<dbReference type="InterPro" id="IPR013249">
    <property type="entry name" value="RNA_pol_sigma70_r4_t2"/>
</dbReference>
<comment type="caution">
    <text evidence="8">The sequence shown here is derived from an EMBL/GenBank/DDBJ whole genome shotgun (WGS) entry which is preliminary data.</text>
</comment>
<evidence type="ECO:0000256" key="4">
    <source>
        <dbReference type="ARBA" id="ARBA00023125"/>
    </source>
</evidence>
<dbReference type="Gene3D" id="1.10.10.10">
    <property type="entry name" value="Winged helix-like DNA-binding domain superfamily/Winged helix DNA-binding domain"/>
    <property type="match status" value="1"/>
</dbReference>
<accession>A0ABT3GX78</accession>
<reference evidence="8 9" key="1">
    <citation type="submission" date="2022-10" db="EMBL/GenBank/DDBJ databases">
        <title>Pararhodobacter sp. nov., isolated from marine algae.</title>
        <authorList>
            <person name="Choi B.J."/>
            <person name="Kim J.M."/>
            <person name="Lee J.K."/>
            <person name="Choi D.G."/>
            <person name="Jeon C.O."/>
        </authorList>
    </citation>
    <scope>NUCLEOTIDE SEQUENCE [LARGE SCALE GENOMIC DNA]</scope>
    <source>
        <strain evidence="8 9">ZQ420</strain>
    </source>
</reference>
<keyword evidence="3" id="KW-0731">Sigma factor</keyword>
<feature type="domain" description="RNA polymerase sigma-70 region 2" evidence="6">
    <location>
        <begin position="33"/>
        <end position="96"/>
    </location>
</feature>
<dbReference type="Pfam" id="PF04542">
    <property type="entry name" value="Sigma70_r2"/>
    <property type="match status" value="1"/>
</dbReference>
<sequence length="182" mass="20235">MNTTQDPSWEHLMRAANRGDQRAYGRLLIAITPVVRGIVRARGGTLGTESGEDIVQEVLLTIHLKRQTWHEDAPLRPWLYAVTRHKVIDAFRARGKRIEIPVDEIAEVLPAPAGPDPFEAQDMERVIDQLDPRAAQIVRAIGIDGDSAAETGARLGMTEGAVRVALHRALKSVARLRERMIE</sequence>
<dbReference type="Gene3D" id="1.10.1740.10">
    <property type="match status" value="1"/>
</dbReference>